<keyword evidence="3 7" id="KW-0812">Transmembrane</keyword>
<keyword evidence="5 7" id="KW-1133">Transmembrane helix</keyword>
<evidence type="ECO:0000256" key="6">
    <source>
        <dbReference type="ARBA" id="ARBA00023136"/>
    </source>
</evidence>
<dbReference type="OrthoDB" id="524772at2759"/>
<evidence type="ECO:0000256" key="5">
    <source>
        <dbReference type="ARBA" id="ARBA00022989"/>
    </source>
</evidence>
<evidence type="ECO:0000256" key="2">
    <source>
        <dbReference type="ARBA" id="ARBA00008462"/>
    </source>
</evidence>
<gene>
    <name evidence="8" type="ORF">Vretifemale_6478</name>
</gene>
<feature type="transmembrane region" description="Helical" evidence="7">
    <location>
        <begin position="137"/>
        <end position="160"/>
    </location>
</feature>
<keyword evidence="9" id="KW-1185">Reference proteome</keyword>
<comment type="similarity">
    <text evidence="2">Belongs to the jagunal family.</text>
</comment>
<evidence type="ECO:0000313" key="9">
    <source>
        <dbReference type="Proteomes" id="UP000747110"/>
    </source>
</evidence>
<dbReference type="AlphaFoldDB" id="A0A8J4CBF7"/>
<organism evidence="8 9">
    <name type="scientific">Volvox reticuliferus</name>
    <dbReference type="NCBI Taxonomy" id="1737510"/>
    <lineage>
        <taxon>Eukaryota</taxon>
        <taxon>Viridiplantae</taxon>
        <taxon>Chlorophyta</taxon>
        <taxon>core chlorophytes</taxon>
        <taxon>Chlorophyceae</taxon>
        <taxon>CS clade</taxon>
        <taxon>Chlamydomonadales</taxon>
        <taxon>Volvocaceae</taxon>
        <taxon>Volvox</taxon>
    </lineage>
</organism>
<keyword evidence="4" id="KW-0256">Endoplasmic reticulum</keyword>
<dbReference type="PANTHER" id="PTHR20955:SF1">
    <property type="entry name" value="PROTEIN JAGUNAL HOMOLOG 1"/>
    <property type="match status" value="1"/>
</dbReference>
<dbReference type="EMBL" id="BNCP01000009">
    <property type="protein sequence ID" value="GIL76932.1"/>
    <property type="molecule type" value="Genomic_DNA"/>
</dbReference>
<reference evidence="8" key="1">
    <citation type="journal article" date="2021" name="Proc. Natl. Acad. Sci. U.S.A.">
        <title>Three genomes in the algal genus Volvox reveal the fate of a haploid sex-determining region after a transition to homothallism.</title>
        <authorList>
            <person name="Yamamoto K."/>
            <person name="Hamaji T."/>
            <person name="Kawai-Toyooka H."/>
            <person name="Matsuzaki R."/>
            <person name="Takahashi F."/>
            <person name="Nishimura Y."/>
            <person name="Kawachi M."/>
            <person name="Noguchi H."/>
            <person name="Minakuchi Y."/>
            <person name="Umen J.G."/>
            <person name="Toyoda A."/>
            <person name="Nozaki H."/>
        </authorList>
    </citation>
    <scope>NUCLEOTIDE SEQUENCE</scope>
    <source>
        <strain evidence="8">NIES-3786</strain>
    </source>
</reference>
<comment type="caution">
    <text evidence="8">The sequence shown here is derived from an EMBL/GenBank/DDBJ whole genome shotgun (WGS) entry which is preliminary data.</text>
</comment>
<feature type="transmembrane region" description="Helical" evidence="7">
    <location>
        <begin position="190"/>
        <end position="215"/>
    </location>
</feature>
<sequence length="251" mass="28827">LASVLCHHVHRAILNNILTRLNSVCLYTCVRRVQAGSQHVYTSLIETMSRRPEGTDGSDWSYREIIEDRYKRMAVNMSATLLLHQVQSGMVLLKIVWYMIPFFMEDRYPEPFMYAFLVFMVVGNFCFYAGKPRGRSVLPLMKVAALMVMATAAMHFVGLWKYHLLDPKTKQISRRVYKLLRDRGTITSPAYLNIFTVLEAILDAGVGLSAGLCFFTFNNWVRDAMDVVKEREERNKAVPIRPPPGAVKKRK</sequence>
<dbReference type="PANTHER" id="PTHR20955">
    <property type="entry name" value="PROTEIN JAGUNAL HOMOLOG 1"/>
    <property type="match status" value="1"/>
</dbReference>
<evidence type="ECO:0000313" key="8">
    <source>
        <dbReference type="EMBL" id="GIL76932.1"/>
    </source>
</evidence>
<dbReference type="GO" id="GO:0016192">
    <property type="term" value="P:vesicle-mediated transport"/>
    <property type="evidence" value="ECO:0007669"/>
    <property type="project" value="TreeGrafter"/>
</dbReference>
<protein>
    <submittedName>
        <fullName evidence="8">Uncharacterized protein</fullName>
    </submittedName>
</protein>
<comment type="subcellular location">
    <subcellularLocation>
        <location evidence="1">Endoplasmic reticulum membrane</location>
        <topology evidence="1">Multi-pass membrane protein</topology>
    </subcellularLocation>
</comment>
<dbReference type="GO" id="GO:0007029">
    <property type="term" value="P:endoplasmic reticulum organization"/>
    <property type="evidence" value="ECO:0007669"/>
    <property type="project" value="InterPro"/>
</dbReference>
<feature type="non-terminal residue" evidence="8">
    <location>
        <position position="1"/>
    </location>
</feature>
<dbReference type="InterPro" id="IPR009787">
    <property type="entry name" value="Jagunal"/>
</dbReference>
<keyword evidence="6 7" id="KW-0472">Membrane</keyword>
<dbReference type="Proteomes" id="UP000747110">
    <property type="component" value="Unassembled WGS sequence"/>
</dbReference>
<proteinExistence type="inferred from homology"/>
<evidence type="ECO:0000256" key="4">
    <source>
        <dbReference type="ARBA" id="ARBA00022824"/>
    </source>
</evidence>
<evidence type="ECO:0000256" key="1">
    <source>
        <dbReference type="ARBA" id="ARBA00004477"/>
    </source>
</evidence>
<evidence type="ECO:0000256" key="3">
    <source>
        <dbReference type="ARBA" id="ARBA00022692"/>
    </source>
</evidence>
<accession>A0A8J4CBF7</accession>
<evidence type="ECO:0000256" key="7">
    <source>
        <dbReference type="SAM" id="Phobius"/>
    </source>
</evidence>
<feature type="transmembrane region" description="Helical" evidence="7">
    <location>
        <begin position="112"/>
        <end position="130"/>
    </location>
</feature>
<feature type="transmembrane region" description="Helical" evidence="7">
    <location>
        <begin position="79"/>
        <end position="100"/>
    </location>
</feature>
<dbReference type="GO" id="GO:0005789">
    <property type="term" value="C:endoplasmic reticulum membrane"/>
    <property type="evidence" value="ECO:0007669"/>
    <property type="project" value="UniProtKB-SubCell"/>
</dbReference>
<name>A0A8J4CBF7_9CHLO</name>